<dbReference type="Pfam" id="PF13246">
    <property type="entry name" value="Cation_ATPase"/>
    <property type="match status" value="1"/>
</dbReference>
<dbReference type="InterPro" id="IPR006544">
    <property type="entry name" value="P-type_TPase_V"/>
</dbReference>
<keyword evidence="14" id="KW-1185">Reference proteome</keyword>
<evidence type="ECO:0000256" key="5">
    <source>
        <dbReference type="ARBA" id="ARBA00022723"/>
    </source>
</evidence>
<evidence type="ECO:0000256" key="12">
    <source>
        <dbReference type="SAM" id="Phobius"/>
    </source>
</evidence>
<dbReference type="SFLD" id="SFLDF00027">
    <property type="entry name" value="p-type_atpase"/>
    <property type="match status" value="1"/>
</dbReference>
<dbReference type="SFLD" id="SFLDG00002">
    <property type="entry name" value="C1.7:_P-type_atpase_like"/>
    <property type="match status" value="1"/>
</dbReference>
<dbReference type="NCBIfam" id="TIGR01657">
    <property type="entry name" value="P-ATPase-V"/>
    <property type="match status" value="1"/>
</dbReference>
<dbReference type="InterPro" id="IPR018303">
    <property type="entry name" value="ATPase_P-typ_P_site"/>
</dbReference>
<evidence type="ECO:0000256" key="1">
    <source>
        <dbReference type="ARBA" id="ARBA00004141"/>
    </source>
</evidence>
<dbReference type="InterPro" id="IPR023298">
    <property type="entry name" value="ATPase_P-typ_TM_dom_sf"/>
</dbReference>
<accession>A0A9W8CKJ8</accession>
<feature type="transmembrane region" description="Helical" evidence="12">
    <location>
        <begin position="745"/>
        <end position="766"/>
    </location>
</feature>
<feature type="transmembrane region" description="Helical" evidence="12">
    <location>
        <begin position="778"/>
        <end position="795"/>
    </location>
</feature>
<keyword evidence="8" id="KW-0460">Magnesium</keyword>
<reference evidence="13" key="1">
    <citation type="submission" date="2022-07" db="EMBL/GenBank/DDBJ databases">
        <title>Phylogenomic reconstructions and comparative analyses of Kickxellomycotina fungi.</title>
        <authorList>
            <person name="Reynolds N.K."/>
            <person name="Stajich J.E."/>
            <person name="Barry K."/>
            <person name="Grigoriev I.V."/>
            <person name="Crous P."/>
            <person name="Smith M.E."/>
        </authorList>
    </citation>
    <scope>NUCLEOTIDE SEQUENCE</scope>
    <source>
        <strain evidence="13">NBRC 105413</strain>
    </source>
</reference>
<keyword evidence="6" id="KW-0547">Nucleotide-binding</keyword>
<dbReference type="Proteomes" id="UP001145021">
    <property type="component" value="Unassembled WGS sequence"/>
</dbReference>
<keyword evidence="4 12" id="KW-0812">Transmembrane</keyword>
<keyword evidence="7" id="KW-0067">ATP-binding</keyword>
<evidence type="ECO:0000256" key="7">
    <source>
        <dbReference type="ARBA" id="ARBA00022840"/>
    </source>
</evidence>
<dbReference type="NCBIfam" id="TIGR01494">
    <property type="entry name" value="ATPase_P-type"/>
    <property type="match status" value="1"/>
</dbReference>
<dbReference type="InterPro" id="IPR044492">
    <property type="entry name" value="P_typ_ATPase_HD_dom"/>
</dbReference>
<dbReference type="Gene3D" id="2.70.150.10">
    <property type="entry name" value="Calcium-transporting ATPase, cytoplasmic transduction domain A"/>
    <property type="match status" value="1"/>
</dbReference>
<dbReference type="GO" id="GO:0005524">
    <property type="term" value="F:ATP binding"/>
    <property type="evidence" value="ECO:0007669"/>
    <property type="project" value="UniProtKB-KW"/>
</dbReference>
<dbReference type="PANTHER" id="PTHR45630">
    <property type="entry name" value="CATION-TRANSPORTING ATPASE-RELATED"/>
    <property type="match status" value="1"/>
</dbReference>
<evidence type="ECO:0000313" key="13">
    <source>
        <dbReference type="EMBL" id="KAJ1645492.1"/>
    </source>
</evidence>
<dbReference type="InterPro" id="IPR023214">
    <property type="entry name" value="HAD_sf"/>
</dbReference>
<evidence type="ECO:0000256" key="8">
    <source>
        <dbReference type="ARBA" id="ARBA00022842"/>
    </source>
</evidence>
<dbReference type="EMBL" id="JANBOH010000103">
    <property type="protein sequence ID" value="KAJ1645492.1"/>
    <property type="molecule type" value="Genomic_DNA"/>
</dbReference>
<dbReference type="GO" id="GO:0046872">
    <property type="term" value="F:metal ion binding"/>
    <property type="evidence" value="ECO:0007669"/>
    <property type="project" value="UniProtKB-KW"/>
</dbReference>
<dbReference type="Gene3D" id="3.40.1110.10">
    <property type="entry name" value="Calcium-transporting ATPase, cytoplasmic domain N"/>
    <property type="match status" value="1"/>
</dbReference>
<dbReference type="InterPro" id="IPR036412">
    <property type="entry name" value="HAD-like_sf"/>
</dbReference>
<keyword evidence="11 12" id="KW-0472">Membrane</keyword>
<comment type="similarity">
    <text evidence="2">Belongs to the cation transport ATPase (P-type) (TC 3.A.3) family. Type V subfamily.</text>
</comment>
<organism evidence="13 14">
    <name type="scientific">Coemansia asiatica</name>
    <dbReference type="NCBI Taxonomy" id="1052880"/>
    <lineage>
        <taxon>Eukaryota</taxon>
        <taxon>Fungi</taxon>
        <taxon>Fungi incertae sedis</taxon>
        <taxon>Zoopagomycota</taxon>
        <taxon>Kickxellomycotina</taxon>
        <taxon>Kickxellomycetes</taxon>
        <taxon>Kickxellales</taxon>
        <taxon>Kickxellaceae</taxon>
        <taxon>Coemansia</taxon>
    </lineage>
</organism>
<dbReference type="AlphaFoldDB" id="A0A9W8CKJ8"/>
<evidence type="ECO:0000256" key="10">
    <source>
        <dbReference type="ARBA" id="ARBA00022989"/>
    </source>
</evidence>
<evidence type="ECO:0000256" key="11">
    <source>
        <dbReference type="ARBA" id="ARBA00023136"/>
    </source>
</evidence>
<dbReference type="PROSITE" id="PS00154">
    <property type="entry name" value="ATPASE_E1_E2"/>
    <property type="match status" value="1"/>
</dbReference>
<dbReference type="GO" id="GO:0019829">
    <property type="term" value="F:ATPase-coupled monoatomic cation transmembrane transporter activity"/>
    <property type="evidence" value="ECO:0007669"/>
    <property type="project" value="TreeGrafter"/>
</dbReference>
<keyword evidence="5" id="KW-0479">Metal-binding</keyword>
<evidence type="ECO:0000256" key="9">
    <source>
        <dbReference type="ARBA" id="ARBA00022967"/>
    </source>
</evidence>
<comment type="subcellular location">
    <subcellularLocation>
        <location evidence="1">Membrane</location>
        <topology evidence="1">Multi-pass membrane protein</topology>
    </subcellularLocation>
</comment>
<dbReference type="Gene3D" id="3.40.50.1000">
    <property type="entry name" value="HAD superfamily/HAD-like"/>
    <property type="match status" value="2"/>
</dbReference>
<keyword evidence="9" id="KW-1278">Translocase</keyword>
<dbReference type="GO" id="GO:0016887">
    <property type="term" value="F:ATP hydrolysis activity"/>
    <property type="evidence" value="ECO:0007669"/>
    <property type="project" value="InterPro"/>
</dbReference>
<dbReference type="GO" id="GO:0016020">
    <property type="term" value="C:membrane"/>
    <property type="evidence" value="ECO:0007669"/>
    <property type="project" value="UniProtKB-SubCell"/>
</dbReference>
<sequence>MGTAGTATHAVAATAMVLRTGFNTTKGMLVRSILFPKPTSFKFYRDAFRFVGVLAIVALIGFIINTINLHRLGVSASRIVQRAFDLITVVIPPALPACMSIGIAFAASRLRKQSIFTISPSRINVASKVAAVCFDKTGTLTEDGLDLLGACILGKNSEHKLQELVTCVEDIPEESDNCLSVVHALATCHSLSIVDKAPVGDPLEIKMLEFSKWTIDDYDCYFASEKADSAEAKTAAAKPTLVAYRQNGFAKPEVRESADSVVGVSAARPIRKPVCVLKVFEFSSDLRRSSVVIREFDDHDGICAYVKGAPEAIKYICRPETVPANYDSVLDNFTQTGRRVIALAGKQLSRASHSDTNSVAGIERTSVESQLCFLGFLVFENRVKTETKAVLNELRSARIRMIMCTGDNALTAVSIARECHLVSAETRVFVSHFSSQPNSIRASSSGALSEKDSGIFKSSTMQLADMPKVVCWRDALGGSGIELDQLTLKPFATDPLNPMTVQSAADMARSGRYCVAITGDVFAYLFKQCPEYSSDICKHILMRGAVYARMSPEQKADLIKLLQELGYTTCFCGDGANDCAALKTADVGISLSEAEASVAAPFTSHTRNIGCVVELLKEGRCSIATSFGCFKFMALYSMIQFTSCCLLYVYNVNFSNGQYLFIDLFTILPIAVCMDRSKPYSRLVPKRPSASLTSKKVLTSLLGNVALVIAFQVALFFIAEAQPWYRKPQPEDPSDPDSVPNKCDLSTAIFLFSLFQYLFTGIVFNIGPPYREPAFRNYIYLAVVVLLIAFDMWMLLAPVKGFYSLFNLEHTTVGWRFLILGMAAANFVACYLCEKFVFPRIAMPLAKVFRLAKWLLWSIYSRARGTGIGGSGLYSPFRPAASIERGENIYQAEDTRQSTGLWSRLGYHRGRKEYKVLLDKMAGGSSWY</sequence>
<name>A0A9W8CKJ8_9FUNG</name>
<evidence type="ECO:0000256" key="6">
    <source>
        <dbReference type="ARBA" id="ARBA00022741"/>
    </source>
</evidence>
<feature type="transmembrane region" description="Helical" evidence="12">
    <location>
        <begin position="87"/>
        <end position="107"/>
    </location>
</feature>
<protein>
    <submittedName>
        <fullName evidence="13">Uncharacterized protein</fullName>
    </submittedName>
</protein>
<evidence type="ECO:0000256" key="3">
    <source>
        <dbReference type="ARBA" id="ARBA00022553"/>
    </source>
</evidence>
<dbReference type="GO" id="GO:0140358">
    <property type="term" value="F:P-type transmembrane transporter activity"/>
    <property type="evidence" value="ECO:0007669"/>
    <property type="project" value="InterPro"/>
</dbReference>
<keyword evidence="3" id="KW-0597">Phosphoprotein</keyword>
<feature type="transmembrane region" description="Helical" evidence="12">
    <location>
        <begin position="47"/>
        <end position="67"/>
    </location>
</feature>
<dbReference type="InterPro" id="IPR023299">
    <property type="entry name" value="ATPase_P-typ_cyto_dom_N"/>
</dbReference>
<dbReference type="GO" id="GO:0006874">
    <property type="term" value="P:intracellular calcium ion homeostasis"/>
    <property type="evidence" value="ECO:0007669"/>
    <property type="project" value="TreeGrafter"/>
</dbReference>
<evidence type="ECO:0000256" key="2">
    <source>
        <dbReference type="ARBA" id="ARBA00006000"/>
    </source>
</evidence>
<evidence type="ECO:0000313" key="14">
    <source>
        <dbReference type="Proteomes" id="UP001145021"/>
    </source>
</evidence>
<evidence type="ECO:0000256" key="4">
    <source>
        <dbReference type="ARBA" id="ARBA00022692"/>
    </source>
</evidence>
<keyword evidence="10 12" id="KW-1133">Transmembrane helix</keyword>
<dbReference type="SFLD" id="SFLDS00003">
    <property type="entry name" value="Haloacid_Dehalogenase"/>
    <property type="match status" value="1"/>
</dbReference>
<feature type="transmembrane region" description="Helical" evidence="12">
    <location>
        <begin position="697"/>
        <end position="719"/>
    </location>
</feature>
<gene>
    <name evidence="13" type="ORF">LPJ64_002927</name>
</gene>
<comment type="caution">
    <text evidence="13">The sequence shown here is derived from an EMBL/GenBank/DDBJ whole genome shotgun (WGS) entry which is preliminary data.</text>
</comment>
<dbReference type="SUPFAM" id="SSF81665">
    <property type="entry name" value="Calcium ATPase, transmembrane domain M"/>
    <property type="match status" value="1"/>
</dbReference>
<proteinExistence type="inferred from homology"/>
<feature type="transmembrane region" description="Helical" evidence="12">
    <location>
        <begin position="815"/>
        <end position="833"/>
    </location>
</feature>
<dbReference type="PROSITE" id="PS01229">
    <property type="entry name" value="COF_2"/>
    <property type="match status" value="1"/>
</dbReference>
<dbReference type="InterPro" id="IPR001757">
    <property type="entry name" value="P_typ_ATPase"/>
</dbReference>
<dbReference type="SUPFAM" id="SSF56784">
    <property type="entry name" value="HAD-like"/>
    <property type="match status" value="1"/>
</dbReference>
<dbReference type="PANTHER" id="PTHR45630:SF8">
    <property type="entry name" value="CATION-TRANSPORTING ATPASE"/>
    <property type="match status" value="1"/>
</dbReference>
<feature type="transmembrane region" description="Helical" evidence="12">
    <location>
        <begin position="632"/>
        <end position="651"/>
    </location>
</feature>
<dbReference type="SUPFAM" id="SSF81660">
    <property type="entry name" value="Metal cation-transporting ATPase, ATP-binding domain N"/>
    <property type="match status" value="1"/>
</dbReference>
<dbReference type="FunFam" id="1.20.1110.10:FF:000023">
    <property type="entry name" value="Cation-transporting ATPase"/>
    <property type="match status" value="1"/>
</dbReference>
<dbReference type="PRINTS" id="PR00119">
    <property type="entry name" value="CATATPASE"/>
</dbReference>
<dbReference type="Gene3D" id="1.20.1110.10">
    <property type="entry name" value="Calcium-transporting ATPase, transmembrane domain"/>
    <property type="match status" value="1"/>
</dbReference>